<keyword evidence="2" id="KW-0472">Membrane</keyword>
<evidence type="ECO:0000313" key="4">
    <source>
        <dbReference type="Proteomes" id="UP000182652"/>
    </source>
</evidence>
<name>A0A1H4JUM1_9MICC</name>
<evidence type="ECO:0000313" key="3">
    <source>
        <dbReference type="EMBL" id="SEB49342.1"/>
    </source>
</evidence>
<feature type="transmembrane region" description="Helical" evidence="2">
    <location>
        <begin position="26"/>
        <end position="47"/>
    </location>
</feature>
<evidence type="ECO:0008006" key="5">
    <source>
        <dbReference type="Google" id="ProtNLM"/>
    </source>
</evidence>
<keyword evidence="2" id="KW-1133">Transmembrane helix</keyword>
<organism evidence="3 4">
    <name type="scientific">Arthrobacter woluwensis</name>
    <dbReference type="NCBI Taxonomy" id="156980"/>
    <lineage>
        <taxon>Bacteria</taxon>
        <taxon>Bacillati</taxon>
        <taxon>Actinomycetota</taxon>
        <taxon>Actinomycetes</taxon>
        <taxon>Micrococcales</taxon>
        <taxon>Micrococcaceae</taxon>
        <taxon>Arthrobacter</taxon>
    </lineage>
</organism>
<sequence length="212" mass="22251">MAGQGVSTGKGTRRKVSPAVYRRRRVVVLGALIVVLALVAWGVFGLMSLMKDPAGPAAAATGTETPAVTPPATSASPSAPATPVCDEGRVKVTATTDKKVYGPKENPVLTLKVTNEGTVACPINIGTSQMEFLISSGQDRIFNSRDCMDKPNDLKKTLAPGKSETANFVWQRNRSVEGCRLITAKPGAGGATYVFQATLGQRTSDKAIFQLG</sequence>
<evidence type="ECO:0000256" key="1">
    <source>
        <dbReference type="SAM" id="MobiDB-lite"/>
    </source>
</evidence>
<reference evidence="3 4" key="1">
    <citation type="submission" date="2016-10" db="EMBL/GenBank/DDBJ databases">
        <authorList>
            <person name="de Groot N.N."/>
        </authorList>
    </citation>
    <scope>NUCLEOTIDE SEQUENCE [LARGE SCALE GENOMIC DNA]</scope>
    <source>
        <strain evidence="3 4">DSM 10495</strain>
    </source>
</reference>
<proteinExistence type="predicted"/>
<protein>
    <recommendedName>
        <fullName evidence="5">DUF4232 domain-containing protein</fullName>
    </recommendedName>
</protein>
<dbReference type="EMBL" id="FNSN01000003">
    <property type="protein sequence ID" value="SEB49342.1"/>
    <property type="molecule type" value="Genomic_DNA"/>
</dbReference>
<keyword evidence="2" id="KW-0812">Transmembrane</keyword>
<feature type="region of interest" description="Disordered" evidence="1">
    <location>
        <begin position="55"/>
        <end position="85"/>
    </location>
</feature>
<gene>
    <name evidence="3" type="ORF">SAMN04489745_0362</name>
</gene>
<accession>A0A1H4JUM1</accession>
<feature type="compositionally biased region" description="Low complexity" evidence="1">
    <location>
        <begin position="55"/>
        <end position="84"/>
    </location>
</feature>
<dbReference type="AlphaFoldDB" id="A0A1H4JUM1"/>
<dbReference type="STRING" id="156980.SAMN04489745_0362"/>
<evidence type="ECO:0000256" key="2">
    <source>
        <dbReference type="SAM" id="Phobius"/>
    </source>
</evidence>
<dbReference type="Proteomes" id="UP000182652">
    <property type="component" value="Unassembled WGS sequence"/>
</dbReference>
<dbReference type="RefSeq" id="WP_074783936.1">
    <property type="nucleotide sequence ID" value="NZ_FNSN01000003.1"/>
</dbReference>
<keyword evidence="4" id="KW-1185">Reference proteome</keyword>